<name>A0A1Y4SVM7_9FIRM</name>
<reference evidence="3 4" key="1">
    <citation type="journal article" date="2018" name="BMC Genomics">
        <title>Whole genome sequencing and function prediction of 133 gut anaerobes isolated from chicken caecum in pure cultures.</title>
        <authorList>
            <person name="Medvecky M."/>
            <person name="Cejkova D."/>
            <person name="Polansky O."/>
            <person name="Karasova D."/>
            <person name="Kubasova T."/>
            <person name="Cizek A."/>
            <person name="Rychlik I."/>
        </authorList>
    </citation>
    <scope>NUCLEOTIDE SEQUENCE [LARGE SCALE GENOMIC DNA]</scope>
    <source>
        <strain evidence="3 4">An13</strain>
    </source>
</reference>
<protein>
    <submittedName>
        <fullName evidence="3">Zinc ribbon domain-containing protein</fullName>
    </submittedName>
</protein>
<dbReference type="InterPro" id="IPR059113">
    <property type="entry name" value="Znf_ribbon"/>
</dbReference>
<keyword evidence="1" id="KW-0472">Membrane</keyword>
<dbReference type="Pfam" id="PF13248">
    <property type="entry name" value="Zn_ribbon_3"/>
    <property type="match status" value="1"/>
</dbReference>
<dbReference type="EMBL" id="NFLJ01000022">
    <property type="protein sequence ID" value="OUQ33957.1"/>
    <property type="molecule type" value="Genomic_DNA"/>
</dbReference>
<evidence type="ECO:0000313" key="3">
    <source>
        <dbReference type="EMBL" id="OUQ33957.1"/>
    </source>
</evidence>
<feature type="transmembrane region" description="Helical" evidence="1">
    <location>
        <begin position="41"/>
        <end position="58"/>
    </location>
</feature>
<organism evidence="3 4">
    <name type="scientific">Massilimicrobiota timonensis</name>
    <dbReference type="NCBI Taxonomy" id="1776392"/>
    <lineage>
        <taxon>Bacteria</taxon>
        <taxon>Bacillati</taxon>
        <taxon>Bacillota</taxon>
        <taxon>Erysipelotrichia</taxon>
        <taxon>Erysipelotrichales</taxon>
        <taxon>Erysipelotrichaceae</taxon>
        <taxon>Massilimicrobiota</taxon>
    </lineage>
</organism>
<dbReference type="AlphaFoldDB" id="A0A1Y4SVM7"/>
<keyword evidence="1" id="KW-1133">Transmembrane helix</keyword>
<evidence type="ECO:0000256" key="1">
    <source>
        <dbReference type="SAM" id="Phobius"/>
    </source>
</evidence>
<dbReference type="Proteomes" id="UP000195305">
    <property type="component" value="Unassembled WGS sequence"/>
</dbReference>
<evidence type="ECO:0000313" key="4">
    <source>
        <dbReference type="Proteomes" id="UP000195305"/>
    </source>
</evidence>
<gene>
    <name evidence="3" type="ORF">B5E75_08445</name>
</gene>
<proteinExistence type="predicted"/>
<feature type="domain" description="Putative zinc-ribbon" evidence="2">
    <location>
        <begin position="1"/>
        <end position="25"/>
    </location>
</feature>
<keyword evidence="1" id="KW-0812">Transmembrane</keyword>
<sequence length="268" mass="31290">MKKCPRCGHDLKDDENFCSHCGLDLRNHYHHRKSNNKAMTYLLYVIIFFSFITIPLLYSRILSGMTGYETIQQNEKIALPAIEGEATALIASYDTLADFQNQFTNVDGIVEKIQQYEDSLAQKQEGSWTKSYVIQITDNYNIYYDLTYQVAVDEHTTLQIERSFDRAHSYNDEKITMIKNDITTFESLFLSDSQQQLFQKFSGSQDTTTQLMNDFQKRQDEFEKKKETLGHYGMGNYDGQSSFVVYPQQKSFQSKLTYVHTPQEYIDE</sequence>
<accession>A0A1Y4SVM7</accession>
<keyword evidence="4" id="KW-1185">Reference proteome</keyword>
<comment type="caution">
    <text evidence="3">The sequence shown here is derived from an EMBL/GenBank/DDBJ whole genome shotgun (WGS) entry which is preliminary data.</text>
</comment>
<evidence type="ECO:0000259" key="2">
    <source>
        <dbReference type="Pfam" id="PF13248"/>
    </source>
</evidence>
<dbReference type="OrthoDB" id="1641803at2"/>
<dbReference type="RefSeq" id="WP_087358343.1">
    <property type="nucleotide sequence ID" value="NZ_NFLJ01000022.1"/>
</dbReference>